<organism evidence="20 21">
    <name type="scientific">Apostasia shenzhenica</name>
    <dbReference type="NCBI Taxonomy" id="1088818"/>
    <lineage>
        <taxon>Eukaryota</taxon>
        <taxon>Viridiplantae</taxon>
        <taxon>Streptophyta</taxon>
        <taxon>Embryophyta</taxon>
        <taxon>Tracheophyta</taxon>
        <taxon>Spermatophyta</taxon>
        <taxon>Magnoliopsida</taxon>
        <taxon>Liliopsida</taxon>
        <taxon>Asparagales</taxon>
        <taxon>Orchidaceae</taxon>
        <taxon>Apostasioideae</taxon>
        <taxon>Apostasia</taxon>
    </lineage>
</organism>
<evidence type="ECO:0000256" key="15">
    <source>
        <dbReference type="ARBA" id="ARBA00022946"/>
    </source>
</evidence>
<dbReference type="GO" id="GO:0000958">
    <property type="term" value="P:mitochondrial mRNA catabolic process"/>
    <property type="evidence" value="ECO:0007669"/>
    <property type="project" value="TreeGrafter"/>
</dbReference>
<dbReference type="Gene3D" id="3.30.1370.10">
    <property type="entry name" value="K Homology domain, type 1"/>
    <property type="match status" value="1"/>
</dbReference>
<evidence type="ECO:0000313" key="20">
    <source>
        <dbReference type="EMBL" id="PKA57402.1"/>
    </source>
</evidence>
<evidence type="ECO:0000256" key="9">
    <source>
        <dbReference type="ARBA" id="ARBA00022694"/>
    </source>
</evidence>
<keyword evidence="12" id="KW-0378">Hydrolase</keyword>
<name>A0A2I0APC6_9ASPA</name>
<keyword evidence="21" id="KW-1185">Reference proteome</keyword>
<evidence type="ECO:0000256" key="5">
    <source>
        <dbReference type="ARBA" id="ARBA00022552"/>
    </source>
</evidence>
<dbReference type="InterPro" id="IPR015847">
    <property type="entry name" value="ExoRNase_PH_dom2"/>
</dbReference>
<dbReference type="GO" id="GO:0006397">
    <property type="term" value="P:mRNA processing"/>
    <property type="evidence" value="ECO:0007669"/>
    <property type="project" value="UniProtKB-KW"/>
</dbReference>
<dbReference type="GO" id="GO:0005829">
    <property type="term" value="C:cytosol"/>
    <property type="evidence" value="ECO:0007669"/>
    <property type="project" value="TreeGrafter"/>
</dbReference>
<dbReference type="SMART" id="SM00316">
    <property type="entry name" value="S1"/>
    <property type="match status" value="1"/>
</dbReference>
<evidence type="ECO:0000256" key="4">
    <source>
        <dbReference type="ARBA" id="ARBA00022528"/>
    </source>
</evidence>
<feature type="compositionally biased region" description="Polar residues" evidence="18">
    <location>
        <begin position="824"/>
        <end position="838"/>
    </location>
</feature>
<evidence type="ECO:0000256" key="13">
    <source>
        <dbReference type="ARBA" id="ARBA00022839"/>
    </source>
</evidence>
<dbReference type="Pfam" id="PF00575">
    <property type="entry name" value="S1"/>
    <property type="match status" value="1"/>
</dbReference>
<dbReference type="InterPro" id="IPR012340">
    <property type="entry name" value="NA-bd_OB-fold"/>
</dbReference>
<dbReference type="InterPro" id="IPR004087">
    <property type="entry name" value="KH_dom"/>
</dbReference>
<dbReference type="InterPro" id="IPR027408">
    <property type="entry name" value="PNPase/RNase_PH_dom_sf"/>
</dbReference>
<evidence type="ECO:0000256" key="11">
    <source>
        <dbReference type="ARBA" id="ARBA00022722"/>
    </source>
</evidence>
<evidence type="ECO:0000256" key="6">
    <source>
        <dbReference type="ARBA" id="ARBA00022640"/>
    </source>
</evidence>
<feature type="region of interest" description="Disordered" evidence="18">
    <location>
        <begin position="824"/>
        <end position="891"/>
    </location>
</feature>
<dbReference type="GO" id="GO:0006364">
    <property type="term" value="P:rRNA processing"/>
    <property type="evidence" value="ECO:0007669"/>
    <property type="project" value="UniProtKB-KW"/>
</dbReference>
<dbReference type="GO" id="GO:0008033">
    <property type="term" value="P:tRNA processing"/>
    <property type="evidence" value="ECO:0007669"/>
    <property type="project" value="UniProtKB-KW"/>
</dbReference>
<keyword evidence="7" id="KW-0507">mRNA processing</keyword>
<keyword evidence="6" id="KW-0934">Plastid</keyword>
<comment type="subcellular location">
    <subcellularLocation>
        <location evidence="1">Plastid</location>
        <location evidence="1">Chloroplast</location>
    </subcellularLocation>
</comment>
<dbReference type="PANTHER" id="PTHR11252">
    <property type="entry name" value="POLYRIBONUCLEOTIDE NUCLEOTIDYLTRANSFERASE"/>
    <property type="match status" value="1"/>
</dbReference>
<keyword evidence="14 17" id="KW-0694">RNA-binding</keyword>
<evidence type="ECO:0000256" key="18">
    <source>
        <dbReference type="SAM" id="MobiDB-lite"/>
    </source>
</evidence>
<keyword evidence="13" id="KW-0269">Exonuclease</keyword>
<proteinExistence type="inferred from homology"/>
<dbReference type="Gene3D" id="3.30.230.70">
    <property type="entry name" value="GHMP Kinase, N-terminal domain"/>
    <property type="match status" value="2"/>
</dbReference>
<evidence type="ECO:0000256" key="7">
    <source>
        <dbReference type="ARBA" id="ARBA00022664"/>
    </source>
</evidence>
<dbReference type="CDD" id="cd11364">
    <property type="entry name" value="RNase_PH_PNPase_2"/>
    <property type="match status" value="1"/>
</dbReference>
<dbReference type="FunFam" id="3.30.230.70:FF:000013">
    <property type="entry name" value="Polyribonucleotide nucleotidyltransferase"/>
    <property type="match status" value="1"/>
</dbReference>
<dbReference type="GO" id="GO:0000175">
    <property type="term" value="F:3'-5'-RNA exonuclease activity"/>
    <property type="evidence" value="ECO:0007669"/>
    <property type="project" value="UniProtKB-ARBA"/>
</dbReference>
<evidence type="ECO:0000259" key="19">
    <source>
        <dbReference type="PROSITE" id="PS50126"/>
    </source>
</evidence>
<evidence type="ECO:0000256" key="10">
    <source>
        <dbReference type="ARBA" id="ARBA00022695"/>
    </source>
</evidence>
<dbReference type="NCBIfam" id="TIGR03591">
    <property type="entry name" value="polynuc_phos"/>
    <property type="match status" value="1"/>
</dbReference>
<dbReference type="CDD" id="cd02393">
    <property type="entry name" value="KH-I_PNPase"/>
    <property type="match status" value="1"/>
</dbReference>
<dbReference type="PROSITE" id="PS50126">
    <property type="entry name" value="S1"/>
    <property type="match status" value="1"/>
</dbReference>
<dbReference type="GO" id="GO:0005739">
    <property type="term" value="C:mitochondrion"/>
    <property type="evidence" value="ECO:0007669"/>
    <property type="project" value="TreeGrafter"/>
</dbReference>
<evidence type="ECO:0000256" key="1">
    <source>
        <dbReference type="ARBA" id="ARBA00004229"/>
    </source>
</evidence>
<dbReference type="NCBIfam" id="NF008805">
    <property type="entry name" value="PRK11824.1"/>
    <property type="match status" value="1"/>
</dbReference>
<keyword evidence="8 20" id="KW-0808">Transferase</keyword>
<evidence type="ECO:0000256" key="8">
    <source>
        <dbReference type="ARBA" id="ARBA00022679"/>
    </source>
</evidence>
<evidence type="ECO:0000256" key="17">
    <source>
        <dbReference type="PROSITE-ProRule" id="PRU00117"/>
    </source>
</evidence>
<dbReference type="GO" id="GO:0000965">
    <property type="term" value="P:mitochondrial RNA 3'-end processing"/>
    <property type="evidence" value="ECO:0007669"/>
    <property type="project" value="TreeGrafter"/>
</dbReference>
<dbReference type="HAMAP" id="MF_01595">
    <property type="entry name" value="PNPase"/>
    <property type="match status" value="1"/>
</dbReference>
<dbReference type="STRING" id="1088818.A0A2I0APC6"/>
<accession>A0A2I0APC6</accession>
<dbReference type="PANTHER" id="PTHR11252:SF0">
    <property type="entry name" value="POLYRIBONUCLEOTIDE NUCLEOTIDYLTRANSFERASE 1, MITOCHONDRIAL"/>
    <property type="match status" value="1"/>
</dbReference>
<dbReference type="GO" id="GO:0003723">
    <property type="term" value="F:RNA binding"/>
    <property type="evidence" value="ECO:0007669"/>
    <property type="project" value="UniProtKB-UniRule"/>
</dbReference>
<dbReference type="InterPro" id="IPR036612">
    <property type="entry name" value="KH_dom_type_1_sf"/>
</dbReference>
<dbReference type="SMART" id="SM00322">
    <property type="entry name" value="KH"/>
    <property type="match status" value="1"/>
</dbReference>
<dbReference type="InterPro" id="IPR020568">
    <property type="entry name" value="Ribosomal_Su5_D2-typ_SF"/>
</dbReference>
<dbReference type="Pfam" id="PF00013">
    <property type="entry name" value="KH_1"/>
    <property type="match status" value="1"/>
</dbReference>
<dbReference type="PROSITE" id="PS50084">
    <property type="entry name" value="KH_TYPE_1"/>
    <property type="match status" value="1"/>
</dbReference>
<keyword evidence="4" id="KW-0150">Chloroplast</keyword>
<dbReference type="InterPro" id="IPR012162">
    <property type="entry name" value="PNPase"/>
</dbReference>
<dbReference type="FunFam" id="3.30.1370.10:FF:000001">
    <property type="entry name" value="Polyribonucleotide nucleotidyltransferase"/>
    <property type="match status" value="1"/>
</dbReference>
<dbReference type="InterPro" id="IPR004088">
    <property type="entry name" value="KH_dom_type_1"/>
</dbReference>
<evidence type="ECO:0000256" key="12">
    <source>
        <dbReference type="ARBA" id="ARBA00022801"/>
    </source>
</evidence>
<dbReference type="Pfam" id="PF01138">
    <property type="entry name" value="RNase_PH"/>
    <property type="match status" value="2"/>
</dbReference>
<keyword evidence="11" id="KW-0540">Nuclease</keyword>
<dbReference type="InterPro" id="IPR001247">
    <property type="entry name" value="ExoRNase_PH_dom1"/>
</dbReference>
<dbReference type="Pfam" id="PF03725">
    <property type="entry name" value="RNase_PH_C"/>
    <property type="match status" value="1"/>
</dbReference>
<dbReference type="GO" id="GO:0009570">
    <property type="term" value="C:chloroplast stroma"/>
    <property type="evidence" value="ECO:0007669"/>
    <property type="project" value="TreeGrafter"/>
</dbReference>
<dbReference type="OrthoDB" id="437922at2759"/>
<evidence type="ECO:0000313" key="21">
    <source>
        <dbReference type="Proteomes" id="UP000236161"/>
    </source>
</evidence>
<gene>
    <name evidence="20" type="primary">PNP1</name>
    <name evidence="20" type="ORF">AXF42_Ash013590</name>
</gene>
<dbReference type="SUPFAM" id="SSF50249">
    <property type="entry name" value="Nucleic acid-binding proteins"/>
    <property type="match status" value="1"/>
</dbReference>
<dbReference type="SUPFAM" id="SSF55666">
    <property type="entry name" value="Ribonuclease PH domain 2-like"/>
    <property type="match status" value="2"/>
</dbReference>
<evidence type="ECO:0000256" key="14">
    <source>
        <dbReference type="ARBA" id="ARBA00022884"/>
    </source>
</evidence>
<feature type="region of interest" description="Disordered" evidence="18">
    <location>
        <begin position="906"/>
        <end position="931"/>
    </location>
</feature>
<dbReference type="AlphaFoldDB" id="A0A2I0APC6"/>
<evidence type="ECO:0000256" key="3">
    <source>
        <dbReference type="ARBA" id="ARBA00012416"/>
    </source>
</evidence>
<feature type="domain" description="S1 motif" evidence="19">
    <location>
        <begin position="750"/>
        <end position="819"/>
    </location>
</feature>
<comment type="similarity">
    <text evidence="2">Belongs to the polyribonucleotide nucleotidyltransferase family.</text>
</comment>
<evidence type="ECO:0000256" key="16">
    <source>
        <dbReference type="ARBA" id="ARBA00031451"/>
    </source>
</evidence>
<dbReference type="GO" id="GO:0004654">
    <property type="term" value="F:polyribonucleotide nucleotidyltransferase activity"/>
    <property type="evidence" value="ECO:0007669"/>
    <property type="project" value="UniProtKB-EC"/>
</dbReference>
<keyword evidence="15" id="KW-0809">Transit peptide</keyword>
<dbReference type="FunFam" id="3.30.230.70:FF:000001">
    <property type="entry name" value="Polyribonucleotide nucleotidyltransferase"/>
    <property type="match status" value="1"/>
</dbReference>
<dbReference type="SUPFAM" id="SSF54791">
    <property type="entry name" value="Eukaryotic type KH-domain (KH-domain type I)"/>
    <property type="match status" value="1"/>
</dbReference>
<evidence type="ECO:0000256" key="2">
    <source>
        <dbReference type="ARBA" id="ARBA00007404"/>
    </source>
</evidence>
<sequence>MLASSLLHGGAYSPPTFPPLRSASAFRRMLPHGRRAYRRLFLPPRSLSARRAHVKASKVCDVSEHMEEESPSASQKFSVQIPVGDRYILVETGHIGRQTSASVTVTDGETIVYTSVCLADVPSEPSDFFPMSVHYQERLSAAGRTSGGFFKREGRAKDHEVLICRLIDRPLRPTMPKGFYHETQILSWVFSYDGIHSPDCLAVTAAGIAVALSEVPNTKTIAGVRIGLVGNKFVVNPTTKEMELSELDLIIAGTESSILMIEGYCNFLTEEKLLQAVEIGHVAVQKICRKVEALVQKCGKMKMIDAIKLPPPELYRHVEDIAGEELVKILQIRNKIPRRKALSSLEEKVIDILTENGYVSKDQLTASVEGLIDICDEEDEDEVIVSDGEVDEGDIHIKPIPRKLIPLFSEVDVKIVFKEITSKFLRKRIVEGGKRSDGRTPSEIRTINSQCGLLPRAHGSALFTRGETQSLAVVTLGNERMAQRIDSLVDTDESKRFYLQYSFPPSCVGEVGRIGAPNRREIGHGMLAERALEPILPSEDDFPYTVRVESTITESNGSSSMASVCGGCLALLDAGVPLKCSVSGIAMGLVLDTKEFGGDGTPLILSDISGSEDASGDMDLKVAGNENGITAFQMDIKTAGITLPVMEKALLQAKDGRSHVLYEMSKCSPPPSGKLSKYAPLIHVMKVKPNKVNLIIGSGGKKVKSIIEETGVEAIETQDDGIIKITARDLSSLEKSKAIISSLTMVPTVGDIYRDCEIKSIAPYGVFVEIALGREGLCHISELTSECLAKAEDVFKVGDRLDLKLIEVNEKGQLRLSHRALLSDSSPKVNGSQKQTRSLSDDGSVKTTSKRASTKGESTEKKAEESMDSIAGKMSSRKVASQKKIISTPDKAKELLKGLARPVNPILNKEKERKSNTKAVSGITSARDEIN</sequence>
<dbReference type="Gene3D" id="2.40.50.140">
    <property type="entry name" value="Nucleic acid-binding proteins"/>
    <property type="match status" value="1"/>
</dbReference>
<keyword evidence="5" id="KW-0698">rRNA processing</keyword>
<protein>
    <recommendedName>
        <fullName evidence="3">polyribonucleotide nucleotidyltransferase</fullName>
        <ecNumber evidence="3">2.7.7.8</ecNumber>
    </recommendedName>
    <alternativeName>
        <fullName evidence="16">Polynucleotide phosphorylase 1</fullName>
    </alternativeName>
</protein>
<dbReference type="InterPro" id="IPR036345">
    <property type="entry name" value="ExoRNase_PH_dom2_sf"/>
</dbReference>
<dbReference type="InterPro" id="IPR003029">
    <property type="entry name" value="S1_domain"/>
</dbReference>
<dbReference type="EC" id="2.7.7.8" evidence="3"/>
<dbReference type="EMBL" id="KZ451968">
    <property type="protein sequence ID" value="PKA57402.1"/>
    <property type="molecule type" value="Genomic_DNA"/>
</dbReference>
<keyword evidence="9" id="KW-0819">tRNA processing</keyword>
<dbReference type="FunFam" id="2.40.50.140:FF:000158">
    <property type="entry name" value="Polyribonucleotide nucleotidyltransferase 1, chloroplastic"/>
    <property type="match status" value="1"/>
</dbReference>
<keyword evidence="10 20" id="KW-0548">Nucleotidyltransferase</keyword>
<reference evidence="20 21" key="1">
    <citation type="journal article" date="2017" name="Nature">
        <title>The Apostasia genome and the evolution of orchids.</title>
        <authorList>
            <person name="Zhang G.Q."/>
            <person name="Liu K.W."/>
            <person name="Li Z."/>
            <person name="Lohaus R."/>
            <person name="Hsiao Y.Y."/>
            <person name="Niu S.C."/>
            <person name="Wang J.Y."/>
            <person name="Lin Y.C."/>
            <person name="Xu Q."/>
            <person name="Chen L.J."/>
            <person name="Yoshida K."/>
            <person name="Fujiwara S."/>
            <person name="Wang Z.W."/>
            <person name="Zhang Y.Q."/>
            <person name="Mitsuda N."/>
            <person name="Wang M."/>
            <person name="Liu G.H."/>
            <person name="Pecoraro L."/>
            <person name="Huang H.X."/>
            <person name="Xiao X.J."/>
            <person name="Lin M."/>
            <person name="Wu X.Y."/>
            <person name="Wu W.L."/>
            <person name="Chen Y.Y."/>
            <person name="Chang S.B."/>
            <person name="Sakamoto S."/>
            <person name="Ohme-Takagi M."/>
            <person name="Yagi M."/>
            <person name="Zeng S.J."/>
            <person name="Shen C.Y."/>
            <person name="Yeh C.M."/>
            <person name="Luo Y.B."/>
            <person name="Tsai W.C."/>
            <person name="Van de Peer Y."/>
            <person name="Liu Z.J."/>
        </authorList>
    </citation>
    <scope>NUCLEOTIDE SEQUENCE [LARGE SCALE GENOMIC DNA]</scope>
    <source>
        <strain evidence="21">cv. Shenzhen</strain>
        <tissue evidence="20">Stem</tissue>
    </source>
</reference>
<dbReference type="Proteomes" id="UP000236161">
    <property type="component" value="Unassembled WGS sequence"/>
</dbReference>
<dbReference type="SUPFAM" id="SSF54211">
    <property type="entry name" value="Ribosomal protein S5 domain 2-like"/>
    <property type="match status" value="2"/>
</dbReference>